<evidence type="ECO:0000313" key="2">
    <source>
        <dbReference type="EMBL" id="KUG28197.1"/>
    </source>
</evidence>
<sequence length="161" mass="17496">MAELPRVGDILPAFTLPAPGSAEDRAALGLTDNPAFGLGDVDGQCILFEVIGVYCVECHKQAPIFSRLHARLAKDAMLAGRVKMLAMAAGATEKEVEYLRAKGNYPFVVVNDPDYAAHKILGEPKTPFTMIVTREGKVLFAHLGVIADTASLYREFENMCR</sequence>
<organism evidence="2">
    <name type="scientific">hydrocarbon metagenome</name>
    <dbReference type="NCBI Taxonomy" id="938273"/>
    <lineage>
        <taxon>unclassified sequences</taxon>
        <taxon>metagenomes</taxon>
        <taxon>ecological metagenomes</taxon>
    </lineage>
</organism>
<dbReference type="InterPro" id="IPR013766">
    <property type="entry name" value="Thioredoxin_domain"/>
</dbReference>
<dbReference type="SUPFAM" id="SSF52833">
    <property type="entry name" value="Thioredoxin-like"/>
    <property type="match status" value="1"/>
</dbReference>
<dbReference type="AlphaFoldDB" id="A0A0W8G4Y3"/>
<dbReference type="PROSITE" id="PS51352">
    <property type="entry name" value="THIOREDOXIN_2"/>
    <property type="match status" value="1"/>
</dbReference>
<protein>
    <recommendedName>
        <fullName evidence="1">Thioredoxin domain-containing protein</fullName>
    </recommendedName>
</protein>
<name>A0A0W8G4Y3_9ZZZZ</name>
<dbReference type="Gene3D" id="3.40.30.10">
    <property type="entry name" value="Glutaredoxin"/>
    <property type="match status" value="1"/>
</dbReference>
<dbReference type="EMBL" id="LNQE01000249">
    <property type="protein sequence ID" value="KUG28197.1"/>
    <property type="molecule type" value="Genomic_DNA"/>
</dbReference>
<accession>A0A0W8G4Y3</accession>
<feature type="domain" description="Thioredoxin" evidence="1">
    <location>
        <begin position="5"/>
        <end position="161"/>
    </location>
</feature>
<comment type="caution">
    <text evidence="2">The sequence shown here is derived from an EMBL/GenBank/DDBJ whole genome shotgun (WGS) entry which is preliminary data.</text>
</comment>
<reference evidence="2" key="1">
    <citation type="journal article" date="2015" name="Proc. Natl. Acad. Sci. U.S.A.">
        <title>Networks of energetic and metabolic interactions define dynamics in microbial communities.</title>
        <authorList>
            <person name="Embree M."/>
            <person name="Liu J.K."/>
            <person name="Al-Bassam M.M."/>
            <person name="Zengler K."/>
        </authorList>
    </citation>
    <scope>NUCLEOTIDE SEQUENCE</scope>
</reference>
<proteinExistence type="predicted"/>
<gene>
    <name evidence="2" type="ORF">ASZ90_001934</name>
</gene>
<dbReference type="InterPro" id="IPR036249">
    <property type="entry name" value="Thioredoxin-like_sf"/>
</dbReference>
<evidence type="ECO:0000259" key="1">
    <source>
        <dbReference type="PROSITE" id="PS51352"/>
    </source>
</evidence>